<feature type="compositionally biased region" description="Low complexity" evidence="9">
    <location>
        <begin position="675"/>
        <end position="687"/>
    </location>
</feature>
<dbReference type="InterPro" id="IPR011701">
    <property type="entry name" value="MFS"/>
</dbReference>
<proteinExistence type="inferred from homology"/>
<reference evidence="12" key="1">
    <citation type="submission" date="2016-12" db="EMBL/GenBank/DDBJ databases">
        <title>The genomes of Aspergillus section Nigri reveals drivers in fungal speciation.</title>
        <authorList>
            <consortium name="DOE Joint Genome Institute"/>
            <person name="Vesth T.C."/>
            <person name="Nybo J."/>
            <person name="Theobald S."/>
            <person name="Brandl J."/>
            <person name="Frisvad J.C."/>
            <person name="Nielsen K.F."/>
            <person name="Lyhne E.K."/>
            <person name="Kogle M.E."/>
            <person name="Kuo A."/>
            <person name="Riley R."/>
            <person name="Clum A."/>
            <person name="Nolan M."/>
            <person name="Lipzen A."/>
            <person name="Salamov A."/>
            <person name="Henrissat B."/>
            <person name="Wiebenga A."/>
            <person name="De vries R.P."/>
            <person name="Grigoriev I.V."/>
            <person name="Mortensen U.H."/>
            <person name="Andersen M.R."/>
            <person name="Baker S.E."/>
        </authorList>
    </citation>
    <scope>NUCLEOTIDE SEQUENCE</scope>
    <source>
        <strain evidence="12">IBT 28561</strain>
    </source>
</reference>
<evidence type="ECO:0000259" key="11">
    <source>
        <dbReference type="PROSITE" id="PS50850"/>
    </source>
</evidence>
<feature type="transmembrane region" description="Helical" evidence="10">
    <location>
        <begin position="392"/>
        <end position="412"/>
    </location>
</feature>
<dbReference type="CDD" id="cd17323">
    <property type="entry name" value="MFS_Tpo1_MDR_like"/>
    <property type="match status" value="1"/>
</dbReference>
<name>A0A2I1DGF1_ASPC2</name>
<dbReference type="EMBL" id="MSFM01000001">
    <property type="protein sequence ID" value="PKY08950.1"/>
    <property type="molecule type" value="Genomic_DNA"/>
</dbReference>
<evidence type="ECO:0000256" key="8">
    <source>
        <dbReference type="ARBA" id="ARBA00038459"/>
    </source>
</evidence>
<feature type="transmembrane region" description="Helical" evidence="10">
    <location>
        <begin position="351"/>
        <end position="371"/>
    </location>
</feature>
<dbReference type="InterPro" id="IPR007248">
    <property type="entry name" value="Mpv17_PMP22"/>
</dbReference>
<comment type="caution">
    <text evidence="12">The sequence shown here is derived from an EMBL/GenBank/DDBJ whole genome shotgun (WGS) entry which is preliminary data.</text>
</comment>
<feature type="transmembrane region" description="Helical" evidence="10">
    <location>
        <begin position="178"/>
        <end position="199"/>
    </location>
</feature>
<dbReference type="GO" id="GO:0005886">
    <property type="term" value="C:plasma membrane"/>
    <property type="evidence" value="ECO:0007669"/>
    <property type="project" value="UniProtKB-SubCell"/>
</dbReference>
<dbReference type="Pfam" id="PF07690">
    <property type="entry name" value="MFS_1"/>
    <property type="match status" value="1"/>
</dbReference>
<evidence type="ECO:0000256" key="7">
    <source>
        <dbReference type="ARBA" id="ARBA00023136"/>
    </source>
</evidence>
<feature type="transmembrane region" description="Helical" evidence="10">
    <location>
        <begin position="237"/>
        <end position="258"/>
    </location>
</feature>
<dbReference type="InterPro" id="IPR036259">
    <property type="entry name" value="MFS_trans_sf"/>
</dbReference>
<keyword evidence="5 10" id="KW-0812">Transmembrane</keyword>
<dbReference type="InterPro" id="IPR020846">
    <property type="entry name" value="MFS_dom"/>
</dbReference>
<keyword evidence="6 10" id="KW-1133">Transmembrane helix</keyword>
<organism evidence="12 13">
    <name type="scientific">Aspergillus campestris (strain IBT 28561)</name>
    <dbReference type="NCBI Taxonomy" id="1392248"/>
    <lineage>
        <taxon>Eukaryota</taxon>
        <taxon>Fungi</taxon>
        <taxon>Dikarya</taxon>
        <taxon>Ascomycota</taxon>
        <taxon>Pezizomycotina</taxon>
        <taxon>Eurotiomycetes</taxon>
        <taxon>Eurotiomycetidae</taxon>
        <taxon>Eurotiales</taxon>
        <taxon>Aspergillaceae</taxon>
        <taxon>Aspergillus</taxon>
        <taxon>Aspergillus subgen. Circumdati</taxon>
    </lineage>
</organism>
<dbReference type="PROSITE" id="PS50850">
    <property type="entry name" value="MFS"/>
    <property type="match status" value="1"/>
</dbReference>
<feature type="transmembrane region" description="Helical" evidence="10">
    <location>
        <begin position="451"/>
        <end position="474"/>
    </location>
</feature>
<feature type="transmembrane region" description="Helical" evidence="10">
    <location>
        <begin position="148"/>
        <end position="166"/>
    </location>
</feature>
<dbReference type="OrthoDB" id="446368at2759"/>
<feature type="transmembrane region" description="Helical" evidence="10">
    <location>
        <begin position="118"/>
        <end position="136"/>
    </location>
</feature>
<gene>
    <name evidence="12" type="ORF">P168DRAFT_308692</name>
</gene>
<dbReference type="GeneID" id="36546749"/>
<feature type="compositionally biased region" description="Pro residues" evidence="9">
    <location>
        <begin position="651"/>
        <end position="674"/>
    </location>
</feature>
<feature type="transmembrane region" description="Helical" evidence="10">
    <location>
        <begin position="211"/>
        <end position="231"/>
    </location>
</feature>
<dbReference type="PANTHER" id="PTHR23502">
    <property type="entry name" value="MAJOR FACILITATOR SUPERFAMILY"/>
    <property type="match status" value="1"/>
</dbReference>
<feature type="compositionally biased region" description="Polar residues" evidence="9">
    <location>
        <begin position="594"/>
        <end position="607"/>
    </location>
</feature>
<dbReference type="Pfam" id="PF04117">
    <property type="entry name" value="Mpv17_PMP22"/>
    <property type="match status" value="1"/>
</dbReference>
<evidence type="ECO:0000256" key="4">
    <source>
        <dbReference type="ARBA" id="ARBA00022475"/>
    </source>
</evidence>
<keyword evidence="7 10" id="KW-0472">Membrane</keyword>
<accession>A0A2I1DGF1</accession>
<evidence type="ECO:0000256" key="6">
    <source>
        <dbReference type="ARBA" id="ARBA00022989"/>
    </source>
</evidence>
<protein>
    <submittedName>
        <fullName evidence="12">MFS multidrug transporter</fullName>
    </submittedName>
</protein>
<comment type="similarity">
    <text evidence="2">Belongs to the peroxisomal membrane protein PXMP2/4 family.</text>
</comment>
<evidence type="ECO:0000256" key="2">
    <source>
        <dbReference type="ARBA" id="ARBA00006824"/>
    </source>
</evidence>
<dbReference type="SUPFAM" id="SSF103473">
    <property type="entry name" value="MFS general substrate transporter"/>
    <property type="match status" value="1"/>
</dbReference>
<evidence type="ECO:0000313" key="13">
    <source>
        <dbReference type="Proteomes" id="UP000234254"/>
    </source>
</evidence>
<evidence type="ECO:0000313" key="12">
    <source>
        <dbReference type="EMBL" id="PKY08950.1"/>
    </source>
</evidence>
<evidence type="ECO:0000256" key="10">
    <source>
        <dbReference type="SAM" id="Phobius"/>
    </source>
</evidence>
<keyword evidence="3" id="KW-0813">Transport</keyword>
<dbReference type="Gene3D" id="1.20.1250.20">
    <property type="entry name" value="MFS general substrate transporter like domains"/>
    <property type="match status" value="1"/>
</dbReference>
<evidence type="ECO:0000256" key="1">
    <source>
        <dbReference type="ARBA" id="ARBA00004651"/>
    </source>
</evidence>
<evidence type="ECO:0000256" key="5">
    <source>
        <dbReference type="ARBA" id="ARBA00022692"/>
    </source>
</evidence>
<dbReference type="RefSeq" id="XP_024697544.1">
    <property type="nucleotide sequence ID" value="XM_024839225.1"/>
</dbReference>
<feature type="transmembrane region" description="Helical" evidence="10">
    <location>
        <begin position="486"/>
        <end position="506"/>
    </location>
</feature>
<feature type="domain" description="Major facilitator superfamily (MFS) profile" evidence="11">
    <location>
        <begin position="83"/>
        <end position="515"/>
    </location>
</feature>
<sequence length="930" mass="102143">MVFGATMTQFKAREAGDLSKVESPAYRKIPYWRLVADQGVVTQEIVDYPYPGSGTEEDPYSVTWIPDDPRNPMTFSNVKKWSITILVAIATLAVALVSSAYTGGMLEIQAEFQVDSEVATLGVSLFVLGFAVGPLLWAPLSEMFGRQVVFFGTYMALTAFNCGIAGSKNIWTLVILRFFAGSFGSSPFTNAGGVIADMFSAKTRGVAMSMFAVAPFLGPVIGPIIGGFLGMNAGWRWVMGFLGAFSGAVWIMGTVLVPETYAPVLLRRRAERLSKITGKVYRSELDIEQGKMSPRDAFATALSRPWILLFREPIVFLLSLYMAIVYGTLYMLFAAYPIVFQFVRGWNQGVGSLPFLGIMVGMLLAVTYSFIDNRRYIKTQAKHGGFAPPEARLPPCMVASIAIPVGLFWFAWTNYPSVHWMAPVAAGVPFGFGMVLVFLGIMSYLIDTYTIFAASVLAANSVMRSIFGAVFPLFTTYMYEDLGIHWASSIPAFLAVACVPFPFLFYKYGHTIRSRCKFAAQSEAFMRKMIEQVKPTTYDGAADDEQAQMTATHDGAADEELKEVELEGYDRTEAPAPARPISNGSVSDVEELPSMQQIRSKASTRTVGSYHHSVYDGNPYDIDRRRRRRRRRPYDPPHPLASDPDETTTHHPPPPNPPTRPLPTPPQTKRPPSPDAGTPATTPSPSTAAPPSPATIPAGSGSRRTLRQVIVQGPLGNLGRAYSRVQARRPYATQLWSSVIVYLCGDLSAQYFFPPGGGKPVRQTGGGGGYDPWRTLRHLTVGATSSIPSYNWFMFLHHNFNFASKFLSILTKVCVQQAVFTPVFNTYFFSVHSLLSGASLEETWERLKKALPVSIVNSCKLWPGVTAFSFMYVAPQFRNIFSGCIAVGWQTYLSWLNQKAAREVEAAEVAAELASTSSPSPVEASIVLKA</sequence>
<dbReference type="GO" id="GO:0022857">
    <property type="term" value="F:transmembrane transporter activity"/>
    <property type="evidence" value="ECO:0007669"/>
    <property type="project" value="InterPro"/>
</dbReference>
<evidence type="ECO:0000256" key="3">
    <source>
        <dbReference type="ARBA" id="ARBA00022448"/>
    </source>
</evidence>
<feature type="transmembrane region" description="Helical" evidence="10">
    <location>
        <begin position="314"/>
        <end position="339"/>
    </location>
</feature>
<dbReference type="Proteomes" id="UP000234254">
    <property type="component" value="Unassembled WGS sequence"/>
</dbReference>
<feature type="region of interest" description="Disordered" evidence="9">
    <location>
        <begin position="570"/>
        <end position="704"/>
    </location>
</feature>
<keyword evidence="13" id="KW-1185">Reference proteome</keyword>
<evidence type="ECO:0000256" key="9">
    <source>
        <dbReference type="SAM" id="MobiDB-lite"/>
    </source>
</evidence>
<comment type="similarity">
    <text evidence="8">Belongs to the major facilitator superfamily. DHA1 family. Polyamines/proton antiporter (TC 2.A.1.2.16) subfamily.</text>
</comment>
<keyword evidence="4" id="KW-1003">Cell membrane</keyword>
<dbReference type="VEuPathDB" id="FungiDB:P168DRAFT_308692"/>
<feature type="transmembrane region" description="Helical" evidence="10">
    <location>
        <begin position="83"/>
        <end position="106"/>
    </location>
</feature>
<feature type="transmembrane region" description="Helical" evidence="10">
    <location>
        <begin position="418"/>
        <end position="439"/>
    </location>
</feature>
<dbReference type="AlphaFoldDB" id="A0A2I1DGF1"/>
<dbReference type="FunFam" id="1.20.1250.20:FF:000266">
    <property type="entry name" value="MFS multidrug transporter, putative"/>
    <property type="match status" value="1"/>
</dbReference>
<comment type="subcellular location">
    <subcellularLocation>
        <location evidence="1">Cell membrane</location>
        <topology evidence="1">Multi-pass membrane protein</topology>
    </subcellularLocation>
</comment>
<dbReference type="PANTHER" id="PTHR23502:SF186">
    <property type="entry name" value="MAJOR FACILITATOR SUPERFAMILY (MFS) PROFILE DOMAIN-CONTAINING PROTEIN"/>
    <property type="match status" value="1"/>
</dbReference>